<dbReference type="NCBIfam" id="TIGR01428">
    <property type="entry name" value="HAD_type_II"/>
    <property type="match status" value="1"/>
</dbReference>
<dbReference type="InterPro" id="IPR051540">
    <property type="entry name" value="S-2-haloacid_dehalogenase"/>
</dbReference>
<dbReference type="NCBIfam" id="TIGR01549">
    <property type="entry name" value="HAD-SF-IA-v1"/>
    <property type="match status" value="1"/>
</dbReference>
<dbReference type="PRINTS" id="PR00413">
    <property type="entry name" value="HADHALOGNASE"/>
</dbReference>
<dbReference type="AlphaFoldDB" id="A0A370GDQ4"/>
<dbReference type="Gene3D" id="1.10.150.240">
    <property type="entry name" value="Putative phosphatase, domain 2"/>
    <property type="match status" value="1"/>
</dbReference>
<dbReference type="InterPro" id="IPR023214">
    <property type="entry name" value="HAD_sf"/>
</dbReference>
<dbReference type="NCBIfam" id="TIGR01509">
    <property type="entry name" value="HAD-SF-IA-v3"/>
    <property type="match status" value="1"/>
</dbReference>
<dbReference type="Gene3D" id="3.40.50.1000">
    <property type="entry name" value="HAD superfamily/HAD-like"/>
    <property type="match status" value="1"/>
</dbReference>
<dbReference type="SFLD" id="SFLDG01129">
    <property type="entry name" value="C1.5:_HAD__Beta-PGM__Phosphata"/>
    <property type="match status" value="1"/>
</dbReference>
<sequence length="223" mass="25890">MTNTIKAFIFDAYGTLFDVHSVMEKCNEFYPGKGEAISQTWRRKQLEYSFLRQLMGNYETFMDITRDALKYAVLENKEELHPEKEGMLMKQYLKLQHYQEVESVLSQLKQAGKTLAIFSNGSHDMLDPLVEQAGFTSLLDKVISIDEVKQYKPTPASYMHVLKTLDVKREEVLFMSSNGWDISGAKNFGFHTAWINRNKLPVEELNLTPDRIYEDLNGILDWK</sequence>
<dbReference type="GO" id="GO:0019120">
    <property type="term" value="F:hydrolase activity, acting on acid halide bonds, in C-halide compounds"/>
    <property type="evidence" value="ECO:0007669"/>
    <property type="project" value="InterPro"/>
</dbReference>
<dbReference type="OrthoDB" id="264363at2"/>
<dbReference type="CDD" id="cd02588">
    <property type="entry name" value="HAD_L2-DEX"/>
    <property type="match status" value="1"/>
</dbReference>
<dbReference type="RefSeq" id="WP_114745817.1">
    <property type="nucleotide sequence ID" value="NZ_QQAY01000006.1"/>
</dbReference>
<keyword evidence="4" id="KW-1185">Reference proteome</keyword>
<dbReference type="Pfam" id="PF00702">
    <property type="entry name" value="Hydrolase"/>
    <property type="match status" value="1"/>
</dbReference>
<reference evidence="3 4" key="1">
    <citation type="submission" date="2018-07" db="EMBL/GenBank/DDBJ databases">
        <title>Genomic Encyclopedia of Type Strains, Phase IV (KMG-IV): sequencing the most valuable type-strain genomes for metagenomic binning, comparative biology and taxonomic classification.</title>
        <authorList>
            <person name="Goeker M."/>
        </authorList>
    </citation>
    <scope>NUCLEOTIDE SEQUENCE [LARGE SCALE GENOMIC DNA]</scope>
    <source>
        <strain evidence="3 4">DSM 25281</strain>
    </source>
</reference>
<protein>
    <submittedName>
        <fullName evidence="3">2-haloacid dehalogenase</fullName>
    </submittedName>
</protein>
<dbReference type="SFLD" id="SFLDS00003">
    <property type="entry name" value="Haloacid_Dehalogenase"/>
    <property type="match status" value="1"/>
</dbReference>
<evidence type="ECO:0000313" key="4">
    <source>
        <dbReference type="Proteomes" id="UP000255326"/>
    </source>
</evidence>
<dbReference type="PANTHER" id="PTHR43316">
    <property type="entry name" value="HYDROLASE, HALOACID DELAHOGENASE-RELATED"/>
    <property type="match status" value="1"/>
</dbReference>
<dbReference type="InterPro" id="IPR006328">
    <property type="entry name" value="2-HAD"/>
</dbReference>
<dbReference type="InterPro" id="IPR006439">
    <property type="entry name" value="HAD-SF_hydro_IA"/>
</dbReference>
<dbReference type="NCBIfam" id="TIGR01493">
    <property type="entry name" value="HAD-SF-IA-v2"/>
    <property type="match status" value="1"/>
</dbReference>
<comment type="similarity">
    <text evidence="1">Belongs to the HAD-like hydrolase superfamily. S-2-haloalkanoic acid dehalogenase family.</text>
</comment>
<proteinExistence type="inferred from homology"/>
<dbReference type="SUPFAM" id="SSF56784">
    <property type="entry name" value="HAD-like"/>
    <property type="match status" value="1"/>
</dbReference>
<organism evidence="3 4">
    <name type="scientific">Falsibacillus pallidus</name>
    <dbReference type="NCBI Taxonomy" id="493781"/>
    <lineage>
        <taxon>Bacteria</taxon>
        <taxon>Bacillati</taxon>
        <taxon>Bacillota</taxon>
        <taxon>Bacilli</taxon>
        <taxon>Bacillales</taxon>
        <taxon>Bacillaceae</taxon>
        <taxon>Falsibacillus</taxon>
    </lineage>
</organism>
<name>A0A370GDQ4_9BACI</name>
<evidence type="ECO:0000256" key="2">
    <source>
        <dbReference type="ARBA" id="ARBA00022801"/>
    </source>
</evidence>
<dbReference type="InterPro" id="IPR023198">
    <property type="entry name" value="PGP-like_dom2"/>
</dbReference>
<dbReference type="Proteomes" id="UP000255326">
    <property type="component" value="Unassembled WGS sequence"/>
</dbReference>
<dbReference type="PANTHER" id="PTHR43316:SF3">
    <property type="entry name" value="HALOACID DEHALOGENASE, TYPE II (AFU_ORTHOLOGUE AFUA_2G07750)-RELATED"/>
    <property type="match status" value="1"/>
</dbReference>
<gene>
    <name evidence="3" type="ORF">DFR59_10691</name>
</gene>
<dbReference type="SFLD" id="SFLDG01135">
    <property type="entry name" value="C1.5.6:_HAD__Beta-PGM__Phospha"/>
    <property type="match status" value="1"/>
</dbReference>
<dbReference type="InterPro" id="IPR036412">
    <property type="entry name" value="HAD-like_sf"/>
</dbReference>
<evidence type="ECO:0000256" key="1">
    <source>
        <dbReference type="ARBA" id="ARBA00008106"/>
    </source>
</evidence>
<accession>A0A370GDQ4</accession>
<keyword evidence="2" id="KW-0378">Hydrolase</keyword>
<dbReference type="EMBL" id="QQAY01000006">
    <property type="protein sequence ID" value="RDI41932.1"/>
    <property type="molecule type" value="Genomic_DNA"/>
</dbReference>
<dbReference type="SFLD" id="SFLDF00045">
    <property type="entry name" value="2-haloacid_dehalogenase"/>
    <property type="match status" value="1"/>
</dbReference>
<evidence type="ECO:0000313" key="3">
    <source>
        <dbReference type="EMBL" id="RDI41932.1"/>
    </source>
</evidence>
<comment type="caution">
    <text evidence="3">The sequence shown here is derived from an EMBL/GenBank/DDBJ whole genome shotgun (WGS) entry which is preliminary data.</text>
</comment>